<sequence length="240" mass="24714">MSPVSVSAFHALETACAAGDLRAAQTALQALPEQDRGAGAALALHLGCPALAARWSPDPLIQAAAWLRLGDPAQAQAMLAPALPSARTAVLGARAVWQQGAPAALTLGEEARRLARLEGDAGALVAAVTLLGEQHLEQPFMALRTLAEGLKVAELTAQPADAHLLAVLAHAQVRLGGNKGRHTAEKALDRAAPGSPAQVLALLALDRRPEALAQAARGHLAPLWWAPFSPAKAPTLPNNS</sequence>
<dbReference type="EMBL" id="JBHSEI010000010">
    <property type="protein sequence ID" value="MFC4639594.1"/>
    <property type="molecule type" value="Genomic_DNA"/>
</dbReference>
<dbReference type="RefSeq" id="WP_380062579.1">
    <property type="nucleotide sequence ID" value="NZ_JBHSEI010000010.1"/>
</dbReference>
<gene>
    <name evidence="1" type="ORF">ACFO0D_14750</name>
</gene>
<organism evidence="1 2">
    <name type="scientific">Deinococcus hohokamensis</name>
    <dbReference type="NCBI Taxonomy" id="309883"/>
    <lineage>
        <taxon>Bacteria</taxon>
        <taxon>Thermotogati</taxon>
        <taxon>Deinococcota</taxon>
        <taxon>Deinococci</taxon>
        <taxon>Deinococcales</taxon>
        <taxon>Deinococcaceae</taxon>
        <taxon>Deinococcus</taxon>
    </lineage>
</organism>
<keyword evidence="2" id="KW-1185">Reference proteome</keyword>
<proteinExistence type="predicted"/>
<name>A0ABV9IBP0_9DEIO</name>
<evidence type="ECO:0000313" key="1">
    <source>
        <dbReference type="EMBL" id="MFC4639594.1"/>
    </source>
</evidence>
<comment type="caution">
    <text evidence="1">The sequence shown here is derived from an EMBL/GenBank/DDBJ whole genome shotgun (WGS) entry which is preliminary data.</text>
</comment>
<reference evidence="2" key="1">
    <citation type="journal article" date="2019" name="Int. J. Syst. Evol. Microbiol.">
        <title>The Global Catalogue of Microorganisms (GCM) 10K type strain sequencing project: providing services to taxonomists for standard genome sequencing and annotation.</title>
        <authorList>
            <consortium name="The Broad Institute Genomics Platform"/>
            <consortium name="The Broad Institute Genome Sequencing Center for Infectious Disease"/>
            <person name="Wu L."/>
            <person name="Ma J."/>
        </authorList>
    </citation>
    <scope>NUCLEOTIDE SEQUENCE [LARGE SCALE GENOMIC DNA]</scope>
    <source>
        <strain evidence="2">CCUG 55995</strain>
    </source>
</reference>
<protein>
    <submittedName>
        <fullName evidence="1">Uncharacterized protein</fullName>
    </submittedName>
</protein>
<accession>A0ABV9IBP0</accession>
<dbReference type="Proteomes" id="UP001595952">
    <property type="component" value="Unassembled WGS sequence"/>
</dbReference>
<evidence type="ECO:0000313" key="2">
    <source>
        <dbReference type="Proteomes" id="UP001595952"/>
    </source>
</evidence>